<dbReference type="Proteomes" id="UP000501690">
    <property type="component" value="Linkage Group LG3"/>
</dbReference>
<organism evidence="6 7">
    <name type="scientific">Vigna unguiculata</name>
    <name type="common">Cowpea</name>
    <dbReference type="NCBI Taxonomy" id="3917"/>
    <lineage>
        <taxon>Eukaryota</taxon>
        <taxon>Viridiplantae</taxon>
        <taxon>Streptophyta</taxon>
        <taxon>Embryophyta</taxon>
        <taxon>Tracheophyta</taxon>
        <taxon>Spermatophyta</taxon>
        <taxon>Magnoliopsida</taxon>
        <taxon>eudicotyledons</taxon>
        <taxon>Gunneridae</taxon>
        <taxon>Pentapetalae</taxon>
        <taxon>rosids</taxon>
        <taxon>fabids</taxon>
        <taxon>Fabales</taxon>
        <taxon>Fabaceae</taxon>
        <taxon>Papilionoideae</taxon>
        <taxon>50 kb inversion clade</taxon>
        <taxon>NPAAA clade</taxon>
        <taxon>indigoferoid/millettioid clade</taxon>
        <taxon>Phaseoleae</taxon>
        <taxon>Vigna</taxon>
    </lineage>
</organism>
<reference evidence="6 7" key="1">
    <citation type="submission" date="2019-04" db="EMBL/GenBank/DDBJ databases">
        <title>An improved genome assembly and genetic linkage map for asparagus bean, Vigna unguiculata ssp. sesquipedialis.</title>
        <authorList>
            <person name="Xia Q."/>
            <person name="Zhang R."/>
            <person name="Dong Y."/>
        </authorList>
    </citation>
    <scope>NUCLEOTIDE SEQUENCE [LARGE SCALE GENOMIC DNA]</scope>
    <source>
        <tissue evidence="6">Leaf</tissue>
    </source>
</reference>
<dbReference type="AlphaFoldDB" id="A0A4D6LAX9"/>
<dbReference type="InterPro" id="IPR001464">
    <property type="entry name" value="Annexin"/>
</dbReference>
<dbReference type="InterPro" id="IPR037104">
    <property type="entry name" value="Annexin_sf"/>
</dbReference>
<evidence type="ECO:0000256" key="5">
    <source>
        <dbReference type="ARBA" id="ARBA00023302"/>
    </source>
</evidence>
<dbReference type="GO" id="GO:0009408">
    <property type="term" value="P:response to heat"/>
    <property type="evidence" value="ECO:0007669"/>
    <property type="project" value="TreeGrafter"/>
</dbReference>
<dbReference type="GO" id="GO:0001786">
    <property type="term" value="F:phosphatidylserine binding"/>
    <property type="evidence" value="ECO:0007669"/>
    <property type="project" value="TreeGrafter"/>
</dbReference>
<dbReference type="InterPro" id="IPR018502">
    <property type="entry name" value="Annexin_repeat"/>
</dbReference>
<evidence type="ECO:0000256" key="4">
    <source>
        <dbReference type="ARBA" id="ARBA00023216"/>
    </source>
</evidence>
<dbReference type="Gene3D" id="1.10.220.10">
    <property type="entry name" value="Annexin"/>
    <property type="match status" value="3"/>
</dbReference>
<dbReference type="SMART" id="SM00335">
    <property type="entry name" value="ANX"/>
    <property type="match status" value="3"/>
</dbReference>
<dbReference type="GO" id="GO:0009414">
    <property type="term" value="P:response to water deprivation"/>
    <property type="evidence" value="ECO:0007669"/>
    <property type="project" value="TreeGrafter"/>
</dbReference>
<sequence>MAFHQELEAITQAFSGHGVDEKSLVTLLGKWDHLERESFRKNTPHLFTEDHERHFQRWDDHHVRLLKHEFVRFKNAVVLWSMHPWERDARLVREALKKGQNAYGVLVEVACTRSSDELLGARKAYHSLFDHSIEEDVASHIHGIERKLLISLLSAYRYEGSKVKDDTAKSEAKILSNAIKNAHKKPINEDDEVIRILATRSKLHLQTVYKHYKEISGKNLDEDLDDLRLKETVQCLCIPQIYFSKVLNAALRIDVDKNTKKSLTRVIVTRADIDMKEIKTQYQNLYGVSLPQKVEEVARGNYKDFLLNLIVRGG</sequence>
<dbReference type="PROSITE" id="PS51897">
    <property type="entry name" value="ANNEXIN_2"/>
    <property type="match status" value="2"/>
</dbReference>
<dbReference type="Pfam" id="PF00191">
    <property type="entry name" value="Annexin"/>
    <property type="match status" value="3"/>
</dbReference>
<dbReference type="FunFam" id="1.10.220.10:FF:000006">
    <property type="entry name" value="Annexin"/>
    <property type="match status" value="1"/>
</dbReference>
<dbReference type="GO" id="GO:0005509">
    <property type="term" value="F:calcium ion binding"/>
    <property type="evidence" value="ECO:0007669"/>
    <property type="project" value="InterPro"/>
</dbReference>
<dbReference type="GO" id="GO:0005737">
    <property type="term" value="C:cytoplasm"/>
    <property type="evidence" value="ECO:0007669"/>
    <property type="project" value="TreeGrafter"/>
</dbReference>
<gene>
    <name evidence="6" type="ORF">DEO72_LG3g73</name>
</gene>
<name>A0A4D6LAX9_VIGUN</name>
<dbReference type="FunFam" id="1.10.220.10:FF:000014">
    <property type="entry name" value="annexin D4"/>
    <property type="match status" value="1"/>
</dbReference>
<evidence type="ECO:0000256" key="1">
    <source>
        <dbReference type="ARBA" id="ARBA00022723"/>
    </source>
</evidence>
<keyword evidence="4" id="KW-0041">Annexin</keyword>
<keyword evidence="5" id="KW-0111">Calcium/phospholipid-binding</keyword>
<evidence type="ECO:0000313" key="6">
    <source>
        <dbReference type="EMBL" id="QCD85554.1"/>
    </source>
</evidence>
<keyword evidence="1" id="KW-0479">Metal-binding</keyword>
<keyword evidence="7" id="KW-1185">Reference proteome</keyword>
<dbReference type="EMBL" id="CP039347">
    <property type="protein sequence ID" value="QCD85554.1"/>
    <property type="molecule type" value="Genomic_DNA"/>
</dbReference>
<dbReference type="PANTHER" id="PTHR10502">
    <property type="entry name" value="ANNEXIN"/>
    <property type="match status" value="1"/>
</dbReference>
<dbReference type="GO" id="GO:0009409">
    <property type="term" value="P:response to cold"/>
    <property type="evidence" value="ECO:0007669"/>
    <property type="project" value="TreeGrafter"/>
</dbReference>
<keyword evidence="3" id="KW-0106">Calcium</keyword>
<dbReference type="PRINTS" id="PR00196">
    <property type="entry name" value="ANNEXIN"/>
</dbReference>
<dbReference type="GO" id="GO:0009651">
    <property type="term" value="P:response to salt stress"/>
    <property type="evidence" value="ECO:0007669"/>
    <property type="project" value="TreeGrafter"/>
</dbReference>
<evidence type="ECO:0000256" key="3">
    <source>
        <dbReference type="ARBA" id="ARBA00022837"/>
    </source>
</evidence>
<evidence type="ECO:0000256" key="2">
    <source>
        <dbReference type="ARBA" id="ARBA00022737"/>
    </source>
</evidence>
<dbReference type="GO" id="GO:0005544">
    <property type="term" value="F:calcium-dependent phospholipid binding"/>
    <property type="evidence" value="ECO:0007669"/>
    <property type="project" value="UniProtKB-KW"/>
</dbReference>
<proteinExistence type="predicted"/>
<evidence type="ECO:0000313" key="7">
    <source>
        <dbReference type="Proteomes" id="UP000501690"/>
    </source>
</evidence>
<dbReference type="PANTHER" id="PTHR10502:SF196">
    <property type="entry name" value="ANNEXIN D4"/>
    <property type="match status" value="1"/>
</dbReference>
<dbReference type="FunFam" id="1.10.220.10:FF:000021">
    <property type="entry name" value="annexin D4"/>
    <property type="match status" value="1"/>
</dbReference>
<keyword evidence="2" id="KW-0677">Repeat</keyword>
<dbReference type="SUPFAM" id="SSF47874">
    <property type="entry name" value="Annexin"/>
    <property type="match status" value="1"/>
</dbReference>
<accession>A0A4D6LAX9</accession>
<dbReference type="GO" id="GO:0005886">
    <property type="term" value="C:plasma membrane"/>
    <property type="evidence" value="ECO:0007669"/>
    <property type="project" value="TreeGrafter"/>
</dbReference>
<protein>
    <submittedName>
        <fullName evidence="6">Annexin repeat</fullName>
    </submittedName>
</protein>